<dbReference type="GO" id="GO:0005886">
    <property type="term" value="C:plasma membrane"/>
    <property type="evidence" value="ECO:0007669"/>
    <property type="project" value="TreeGrafter"/>
</dbReference>
<dbReference type="InterPro" id="IPR000101">
    <property type="entry name" value="GGT_peptidase"/>
</dbReference>
<dbReference type="InterPro" id="IPR029055">
    <property type="entry name" value="Ntn_hydrolases_N"/>
</dbReference>
<dbReference type="STRING" id="318479.A0A158Q5P8"/>
<feature type="binding site" evidence="7">
    <location>
        <begin position="445"/>
        <end position="446"/>
    </location>
    <ligand>
        <name>L-glutamate</name>
        <dbReference type="ChEBI" id="CHEBI:29985"/>
    </ligand>
</feature>
<dbReference type="InterPro" id="IPR043137">
    <property type="entry name" value="GGT_ssub_C"/>
</dbReference>
<organism evidence="9 11">
    <name type="scientific">Dracunculus medinensis</name>
    <name type="common">Guinea worm</name>
    <dbReference type="NCBI Taxonomy" id="318479"/>
    <lineage>
        <taxon>Eukaryota</taxon>
        <taxon>Metazoa</taxon>
        <taxon>Ecdysozoa</taxon>
        <taxon>Nematoda</taxon>
        <taxon>Chromadorea</taxon>
        <taxon>Rhabditida</taxon>
        <taxon>Spirurina</taxon>
        <taxon>Dracunculoidea</taxon>
        <taxon>Dracunculidae</taxon>
        <taxon>Dracunculus</taxon>
    </lineage>
</organism>
<gene>
    <name evidence="8" type="ORF">DME_LOCUS2058</name>
</gene>
<evidence type="ECO:0000256" key="2">
    <source>
        <dbReference type="ARBA" id="ARBA00022679"/>
    </source>
</evidence>
<keyword evidence="5" id="KW-0012">Acyltransferase</keyword>
<reference evidence="11" key="1">
    <citation type="submission" date="2016-04" db="UniProtKB">
        <authorList>
            <consortium name="WormBaseParasite"/>
        </authorList>
    </citation>
    <scope>IDENTIFICATION</scope>
</reference>
<keyword evidence="2" id="KW-0808">Transferase</keyword>
<dbReference type="PANTHER" id="PTHR11686:SF17">
    <property type="entry name" value="GAMMA-GLUTAMYLTRANSPEPTIDASE 1"/>
    <property type="match status" value="1"/>
</dbReference>
<dbReference type="SUPFAM" id="SSF56235">
    <property type="entry name" value="N-terminal nucleophile aminohydrolases (Ntn hydrolases)"/>
    <property type="match status" value="1"/>
</dbReference>
<evidence type="ECO:0000256" key="1">
    <source>
        <dbReference type="ARBA" id="ARBA00022670"/>
    </source>
</evidence>
<dbReference type="GO" id="GO:0006508">
    <property type="term" value="P:proteolysis"/>
    <property type="evidence" value="ECO:0007669"/>
    <property type="project" value="UniProtKB-KW"/>
</dbReference>
<dbReference type="PANTHER" id="PTHR11686">
    <property type="entry name" value="GAMMA GLUTAMYL TRANSPEPTIDASE"/>
    <property type="match status" value="1"/>
</dbReference>
<dbReference type="GO" id="GO:0036374">
    <property type="term" value="F:glutathione hydrolase activity"/>
    <property type="evidence" value="ECO:0007669"/>
    <property type="project" value="InterPro"/>
</dbReference>
<keyword evidence="1" id="KW-0645">Protease</keyword>
<dbReference type="Pfam" id="PF01019">
    <property type="entry name" value="G_glu_transpept"/>
    <property type="match status" value="1"/>
</dbReference>
<evidence type="ECO:0000256" key="6">
    <source>
        <dbReference type="PIRSR" id="PIRSR600101-1"/>
    </source>
</evidence>
<dbReference type="Gene3D" id="3.60.20.40">
    <property type="match status" value="1"/>
</dbReference>
<dbReference type="InterPro" id="IPR043138">
    <property type="entry name" value="GGT_lsub"/>
</dbReference>
<dbReference type="OrthoDB" id="1081007at2759"/>
<evidence type="ECO:0000256" key="5">
    <source>
        <dbReference type="ARBA" id="ARBA00023315"/>
    </source>
</evidence>
<keyword evidence="10" id="KW-1185">Reference proteome</keyword>
<name>A0A158Q5P8_DRAME</name>
<feature type="binding site" evidence="7">
    <location>
        <position position="469"/>
    </location>
    <ligand>
        <name>L-glutamate</name>
        <dbReference type="ChEBI" id="CHEBI:29985"/>
    </ligand>
</feature>
<feature type="binding site" evidence="7">
    <location>
        <position position="92"/>
    </location>
    <ligand>
        <name>L-glutamate</name>
        <dbReference type="ChEBI" id="CHEBI:29985"/>
    </ligand>
</feature>
<accession>A0A158Q5P8</accession>
<dbReference type="PRINTS" id="PR01210">
    <property type="entry name" value="GGTRANSPTASE"/>
</dbReference>
<dbReference type="GO" id="GO:0016746">
    <property type="term" value="F:acyltransferase activity"/>
    <property type="evidence" value="ECO:0007669"/>
    <property type="project" value="UniProtKB-KW"/>
</dbReference>
<evidence type="ECO:0000313" key="9">
    <source>
        <dbReference type="Proteomes" id="UP000038040"/>
    </source>
</evidence>
<evidence type="ECO:0000313" key="11">
    <source>
        <dbReference type="WBParaSite" id="DME_0000793301-mRNA-1"/>
    </source>
</evidence>
<evidence type="ECO:0000313" key="10">
    <source>
        <dbReference type="Proteomes" id="UP000274756"/>
    </source>
</evidence>
<feature type="binding site" evidence="7">
    <location>
        <position position="417"/>
    </location>
    <ligand>
        <name>L-glutamate</name>
        <dbReference type="ChEBI" id="CHEBI:29985"/>
    </ligand>
</feature>
<evidence type="ECO:0000256" key="4">
    <source>
        <dbReference type="ARBA" id="ARBA00023180"/>
    </source>
</evidence>
<dbReference type="FunFam" id="3.60.20.40:FF:000006">
    <property type="entry name" value="Protein CBG05566"/>
    <property type="match status" value="1"/>
</dbReference>
<keyword evidence="4" id="KW-0325">Glycoprotein</keyword>
<evidence type="ECO:0000313" key="8">
    <source>
        <dbReference type="EMBL" id="VDN52085.1"/>
    </source>
</evidence>
<reference evidence="8 10" key="2">
    <citation type="submission" date="2018-11" db="EMBL/GenBank/DDBJ databases">
        <authorList>
            <consortium name="Pathogen Informatics"/>
        </authorList>
    </citation>
    <scope>NUCLEOTIDE SEQUENCE [LARGE SCALE GENOMIC DNA]</scope>
</reference>
<dbReference type="FunFam" id="1.10.246.130:FF:000005">
    <property type="entry name" value="Gamma-glutamyltranspeptidase 1, putative"/>
    <property type="match status" value="1"/>
</dbReference>
<dbReference type="WBParaSite" id="DME_0000793301-mRNA-1">
    <property type="protein sequence ID" value="DME_0000793301-mRNA-1"/>
    <property type="gene ID" value="DME_0000793301"/>
</dbReference>
<feature type="binding site" evidence="7">
    <location>
        <begin position="393"/>
        <end position="395"/>
    </location>
    <ligand>
        <name>L-glutamate</name>
        <dbReference type="ChEBI" id="CHEBI:29985"/>
    </ligand>
</feature>
<dbReference type="Gene3D" id="1.10.246.130">
    <property type="match status" value="1"/>
</dbReference>
<evidence type="ECO:0000256" key="7">
    <source>
        <dbReference type="PIRSR" id="PIRSR600101-2"/>
    </source>
</evidence>
<dbReference type="Proteomes" id="UP000038040">
    <property type="component" value="Unplaced"/>
</dbReference>
<sequence length="568" mass="63194">MVQQDTDGTYKWAPPSNSYMAKYKRAAITSDHGICSDFGRGILLKGGNAIDATLASLFCLGATNPQSSGLGGGFIMTIYNSTTKRCNIIDARETAPKNSHQNMFTNNPNASKYGFLAIATPGELYGYWLAYTKYGSGNVTWSEIIQPTIDLCKNGVPVSEFLANVLKVKEKQFKTLPYMRNWINNATDRVYIAGDLIKRTKLARTLERISRSSDPVELFYRGDMANTIIKEIQANGGILNKEDLMNFKPVEHDEALINDHFSGSLVMCGPPPPSSFAVSQLIVSIMAKFYSPESNKDLLYKSPEFYHRLIEAEKFSYAKRTLLGDELFVKEASALAKNMTTKLYTDWIYALISDKAHPSDYYGAMHQAQKEDHGTSHVSTLDAQDNAVSATSTVNRWFGSSTESEELGIIWNDEMDDFSTPGMINGFGFAPSKTNFIKPGKKPMSSMSPMVIYDSITGKVKMVIGASGGSKIISAIAKPVIRTLFFNETIKEAIDAPLLHNQFTPDFTQYENHVPQELMKILVSKYNQKFRLTSGFEGIVQAIYVDSNDDIYVNGDFRRKTDMHPGGY</sequence>
<evidence type="ECO:0000256" key="3">
    <source>
        <dbReference type="ARBA" id="ARBA00022801"/>
    </source>
</evidence>
<dbReference type="AlphaFoldDB" id="A0A158Q5P8"/>
<feature type="active site" description="Nucleophile" evidence="6">
    <location>
        <position position="375"/>
    </location>
</feature>
<dbReference type="EMBL" id="UYYG01000044">
    <property type="protein sequence ID" value="VDN52085.1"/>
    <property type="molecule type" value="Genomic_DNA"/>
</dbReference>
<keyword evidence="3" id="KW-0378">Hydrolase</keyword>
<proteinExistence type="predicted"/>
<dbReference type="Proteomes" id="UP000274756">
    <property type="component" value="Unassembled WGS sequence"/>
</dbReference>
<dbReference type="GO" id="GO:0006751">
    <property type="term" value="P:glutathione catabolic process"/>
    <property type="evidence" value="ECO:0007669"/>
    <property type="project" value="InterPro"/>
</dbReference>
<protein>
    <submittedName>
        <fullName evidence="11">Gamma-glutamyltranspeptidase 1</fullName>
    </submittedName>
</protein>